<proteinExistence type="inferred from homology"/>
<reference evidence="6 7" key="1">
    <citation type="journal article" date="2011" name="Stand. Genomic Sci.">
        <title>Complete genome sequence of Desulfobulbus propionicus type strain (1pr3).</title>
        <authorList>
            <person name="Pagani I."/>
            <person name="Lapidus A."/>
            <person name="Nolan M."/>
            <person name="Lucas S."/>
            <person name="Hammon N."/>
            <person name="Deshpande S."/>
            <person name="Cheng J.F."/>
            <person name="Chertkov O."/>
            <person name="Davenport K."/>
            <person name="Tapia R."/>
            <person name="Han C."/>
            <person name="Goodwin L."/>
            <person name="Pitluck S."/>
            <person name="Liolios K."/>
            <person name="Mavromatis K."/>
            <person name="Ivanova N."/>
            <person name="Mikhailova N."/>
            <person name="Pati A."/>
            <person name="Chen A."/>
            <person name="Palaniappan K."/>
            <person name="Land M."/>
            <person name="Hauser L."/>
            <person name="Chang Y.J."/>
            <person name="Jeffries C.D."/>
            <person name="Detter J.C."/>
            <person name="Brambilla E."/>
            <person name="Kannan K.P."/>
            <person name="Djao O.D."/>
            <person name="Rohde M."/>
            <person name="Pukall R."/>
            <person name="Spring S."/>
            <person name="Goker M."/>
            <person name="Sikorski J."/>
            <person name="Woyke T."/>
            <person name="Bristow J."/>
            <person name="Eisen J.A."/>
            <person name="Markowitz V."/>
            <person name="Hugenholtz P."/>
            <person name="Kyrpides N.C."/>
            <person name="Klenk H.P."/>
        </authorList>
    </citation>
    <scope>NUCLEOTIDE SEQUENCE [LARGE SCALE GENOMIC DNA]</scope>
    <source>
        <strain evidence="7">ATCC 33891 / DSM 2032 / 1pr3</strain>
    </source>
</reference>
<evidence type="ECO:0000256" key="5">
    <source>
        <dbReference type="ARBA" id="ARBA00047503"/>
    </source>
</evidence>
<comment type="catalytic activity">
    <reaction evidence="5">
        <text>an L-alpha-D-Hep-(1-&gt;5)-[alpha-Kdo-(2-&gt;4)]-alpha-Kdo-(2-&gt;6)-lipid A + ADP-L-glycero-beta-D-manno-heptose = an L-alpha-D-Hep-(1-&gt;3)-L-alpha-D-Hep-(1-&gt;5)-[alpha-Kdo-(2-&gt;4)]-alpha-Kdo-(2-&gt;6)-lipid A + ADP + H(+)</text>
        <dbReference type="Rhea" id="RHEA:74071"/>
        <dbReference type="ChEBI" id="CHEBI:15378"/>
        <dbReference type="ChEBI" id="CHEBI:61506"/>
        <dbReference type="ChEBI" id="CHEBI:193068"/>
        <dbReference type="ChEBI" id="CHEBI:193069"/>
        <dbReference type="ChEBI" id="CHEBI:456216"/>
        <dbReference type="EC" id="2.4.99.24"/>
    </reaction>
</comment>
<dbReference type="CDD" id="cd03789">
    <property type="entry name" value="GT9_LPS_heptosyltransferase"/>
    <property type="match status" value="1"/>
</dbReference>
<dbReference type="Proteomes" id="UP000006365">
    <property type="component" value="Chromosome"/>
</dbReference>
<dbReference type="PANTHER" id="PTHR30160:SF7">
    <property type="entry name" value="ADP-HEPTOSE--LPS HEPTOSYLTRANSFERASE 2"/>
    <property type="match status" value="1"/>
</dbReference>
<dbReference type="GO" id="GO:0008713">
    <property type="term" value="F:ADP-heptose-lipopolysaccharide heptosyltransferase activity"/>
    <property type="evidence" value="ECO:0007669"/>
    <property type="project" value="UniProtKB-EC"/>
</dbReference>
<evidence type="ECO:0000256" key="2">
    <source>
        <dbReference type="ARBA" id="ARBA00022679"/>
    </source>
</evidence>
<evidence type="ECO:0000313" key="7">
    <source>
        <dbReference type="Proteomes" id="UP000006365"/>
    </source>
</evidence>
<keyword evidence="7" id="KW-1185">Reference proteome</keyword>
<evidence type="ECO:0000313" key="6">
    <source>
        <dbReference type="EMBL" id="ADW17772.1"/>
    </source>
</evidence>
<dbReference type="EC" id="2.4.99.24" evidence="4"/>
<dbReference type="InterPro" id="IPR011910">
    <property type="entry name" value="RfaF"/>
</dbReference>
<sequence length="353" mass="38797">MKSLPAHPHKILVRSTNWIGDAVMTTPAVRTIRENFPDSEITLLVHPWVSDVFRYSPRVDRLIIYDKKGRHKGIRGMLQLAGELRQEQFDCAILLQNAFEAALITLMAGIPVRAGYTTDGRGLLLTHGVHKITELNRKHEIYYYQRIMQGLGLKPAVNELELFIPGEQIDAAKERLAQRGGERLGAGPLLGFNPGAAFGPAKRWPAEKYAQLARTICDRLDGWILLFGSEADRQTAADIIARAGSAASRMIDLTGATTLIEAMALIGECDVFVTNDSGLMHVAAALHTPLVAIFGSTDHIATGPYADNAVVIRKPLPCSPCKKTHCPEKHFRCMKLIDSDEVFAAVEGILKES</sequence>
<dbReference type="GO" id="GO:0005829">
    <property type="term" value="C:cytosol"/>
    <property type="evidence" value="ECO:0007669"/>
    <property type="project" value="TreeGrafter"/>
</dbReference>
<organism evidence="6 7">
    <name type="scientific">Desulfobulbus propionicus (strain ATCC 33891 / DSM 2032 / VKM B-1956 / 1pr3)</name>
    <dbReference type="NCBI Taxonomy" id="577650"/>
    <lineage>
        <taxon>Bacteria</taxon>
        <taxon>Pseudomonadati</taxon>
        <taxon>Thermodesulfobacteriota</taxon>
        <taxon>Desulfobulbia</taxon>
        <taxon>Desulfobulbales</taxon>
        <taxon>Desulfobulbaceae</taxon>
        <taxon>Desulfobulbus</taxon>
    </lineage>
</organism>
<accession>A0A7U4DP92</accession>
<keyword evidence="1" id="KW-0328">Glycosyltransferase</keyword>
<protein>
    <recommendedName>
        <fullName evidence="4">lipopolysaccharide heptosyltransferase II</fullName>
        <ecNumber evidence="4">2.4.99.24</ecNumber>
    </recommendedName>
</protein>
<dbReference type="GO" id="GO:0009244">
    <property type="term" value="P:lipopolysaccharide core region biosynthetic process"/>
    <property type="evidence" value="ECO:0007669"/>
    <property type="project" value="TreeGrafter"/>
</dbReference>
<dbReference type="InterPro" id="IPR002201">
    <property type="entry name" value="Glyco_trans_9"/>
</dbReference>
<name>A0A7U4DP92_DESPD</name>
<keyword evidence="2" id="KW-0808">Transferase</keyword>
<dbReference type="Pfam" id="PF01075">
    <property type="entry name" value="Glyco_transf_9"/>
    <property type="match status" value="1"/>
</dbReference>
<dbReference type="NCBIfam" id="TIGR02195">
    <property type="entry name" value="heptsyl_trn_II"/>
    <property type="match status" value="1"/>
</dbReference>
<dbReference type="RefSeq" id="WP_015724313.1">
    <property type="nucleotide sequence ID" value="NC_014972.1"/>
</dbReference>
<comment type="similarity">
    <text evidence="3">Belongs to the glycosyltransferase 9 family.</text>
</comment>
<dbReference type="PANTHER" id="PTHR30160">
    <property type="entry name" value="TETRAACYLDISACCHARIDE 4'-KINASE-RELATED"/>
    <property type="match status" value="1"/>
</dbReference>
<dbReference type="EMBL" id="CP002364">
    <property type="protein sequence ID" value="ADW17772.1"/>
    <property type="molecule type" value="Genomic_DNA"/>
</dbReference>
<dbReference type="Gene3D" id="3.40.50.2000">
    <property type="entry name" value="Glycogen Phosphorylase B"/>
    <property type="match status" value="2"/>
</dbReference>
<evidence type="ECO:0000256" key="1">
    <source>
        <dbReference type="ARBA" id="ARBA00022676"/>
    </source>
</evidence>
<gene>
    <name evidence="6" type="ordered locus">Despr_1620</name>
</gene>
<dbReference type="KEGG" id="dpr:Despr_1620"/>
<dbReference type="FunFam" id="3.40.50.2000:FF:000023">
    <property type="entry name" value="ADP-heptose--LPS heptosyltransferase II"/>
    <property type="match status" value="1"/>
</dbReference>
<dbReference type="InterPro" id="IPR051199">
    <property type="entry name" value="LPS_LOS_Heptosyltrfase"/>
</dbReference>
<dbReference type="SUPFAM" id="SSF53756">
    <property type="entry name" value="UDP-Glycosyltransferase/glycogen phosphorylase"/>
    <property type="match status" value="1"/>
</dbReference>
<evidence type="ECO:0000256" key="4">
    <source>
        <dbReference type="ARBA" id="ARBA00044042"/>
    </source>
</evidence>
<evidence type="ECO:0000256" key="3">
    <source>
        <dbReference type="ARBA" id="ARBA00043995"/>
    </source>
</evidence>
<dbReference type="AlphaFoldDB" id="A0A7U4DP92"/>